<evidence type="ECO:0000256" key="2">
    <source>
        <dbReference type="ARBA" id="ARBA00022692"/>
    </source>
</evidence>
<dbReference type="FunCoup" id="F7D445">
    <property type="interactions" value="243"/>
</dbReference>
<evidence type="ECO:0000256" key="3">
    <source>
        <dbReference type="ARBA" id="ARBA00022792"/>
    </source>
</evidence>
<organism evidence="11 12">
    <name type="scientific">Monodelphis domestica</name>
    <name type="common">Gray short-tailed opossum</name>
    <dbReference type="NCBI Taxonomy" id="13616"/>
    <lineage>
        <taxon>Eukaryota</taxon>
        <taxon>Metazoa</taxon>
        <taxon>Chordata</taxon>
        <taxon>Craniata</taxon>
        <taxon>Vertebrata</taxon>
        <taxon>Euteleostomi</taxon>
        <taxon>Mammalia</taxon>
        <taxon>Metatheria</taxon>
        <taxon>Didelphimorphia</taxon>
        <taxon>Didelphidae</taxon>
        <taxon>Monodelphis</taxon>
    </lineage>
</organism>
<dbReference type="eggNOG" id="KOG1043">
    <property type="taxonomic scope" value="Eukaryota"/>
</dbReference>
<dbReference type="RefSeq" id="XP_056669510.1">
    <property type="nucleotide sequence ID" value="XM_056813532.1"/>
</dbReference>
<keyword evidence="6 9" id="KW-0472">Membrane</keyword>
<dbReference type="GO" id="GO:0005743">
    <property type="term" value="C:mitochondrial inner membrane"/>
    <property type="evidence" value="ECO:0007669"/>
    <property type="project" value="UniProtKB-SubCell"/>
</dbReference>
<dbReference type="Ensembl" id="ENSMODT00000013590.3">
    <property type="protein sequence ID" value="ENSMODP00000013345.3"/>
    <property type="gene ID" value="ENSMODG00000010654.3"/>
</dbReference>
<keyword evidence="5 7" id="KW-0496">Mitochondrion</keyword>
<dbReference type="GO" id="GO:0007005">
    <property type="term" value="P:mitochondrion organization"/>
    <property type="evidence" value="ECO:0000318"/>
    <property type="project" value="GO_Central"/>
</dbReference>
<dbReference type="GeneID" id="100032964"/>
<dbReference type="PROSITE" id="PS51758">
    <property type="entry name" value="LETM1_RBD"/>
    <property type="match status" value="1"/>
</dbReference>
<dbReference type="PANTHER" id="PTHR14009">
    <property type="entry name" value="LEUCINE ZIPPER-EF-HAND CONTAINING TRANSMEMBRANE PROTEIN"/>
    <property type="match status" value="1"/>
</dbReference>
<evidence type="ECO:0000256" key="7">
    <source>
        <dbReference type="PROSITE-ProRule" id="PRU01094"/>
    </source>
</evidence>
<dbReference type="GO" id="GO:0006851">
    <property type="term" value="P:mitochondrial calcium ion transmembrane transport"/>
    <property type="evidence" value="ECO:0000318"/>
    <property type="project" value="GO_Central"/>
</dbReference>
<dbReference type="GO" id="GO:0005739">
    <property type="term" value="C:mitochondrion"/>
    <property type="evidence" value="ECO:0000318"/>
    <property type="project" value="GO_Central"/>
</dbReference>
<feature type="domain" description="Letm1 RBD" evidence="10">
    <location>
        <begin position="218"/>
        <end position="436"/>
    </location>
</feature>
<feature type="compositionally biased region" description="Pro residues" evidence="8">
    <location>
        <begin position="444"/>
        <end position="454"/>
    </location>
</feature>
<dbReference type="RefSeq" id="XP_056669508.1">
    <property type="nucleotide sequence ID" value="XM_056813530.1"/>
</dbReference>
<dbReference type="PANTHER" id="PTHR14009:SF7">
    <property type="entry name" value="LETM1 DOMAIN-CONTAINING PROTEIN LETM2, MITOCHONDRIAL"/>
    <property type="match status" value="1"/>
</dbReference>
<dbReference type="InterPro" id="IPR033122">
    <property type="entry name" value="LETM1-like_RBD"/>
</dbReference>
<dbReference type="RefSeq" id="XP_056669506.1">
    <property type="nucleotide sequence ID" value="XM_056813528.1"/>
</dbReference>
<evidence type="ECO:0000313" key="11">
    <source>
        <dbReference type="Ensembl" id="ENSMODP00000013345.3"/>
    </source>
</evidence>
<dbReference type="GeneTree" id="ENSGT00950000183167"/>
<dbReference type="AlphaFoldDB" id="F7D445"/>
<evidence type="ECO:0000256" key="6">
    <source>
        <dbReference type="ARBA" id="ARBA00023136"/>
    </source>
</evidence>
<dbReference type="OrthoDB" id="624114at2759"/>
<accession>F7D445</accession>
<keyword evidence="3" id="KW-0999">Mitochondrion inner membrane</keyword>
<evidence type="ECO:0000256" key="5">
    <source>
        <dbReference type="ARBA" id="ARBA00023128"/>
    </source>
</evidence>
<protein>
    <submittedName>
        <fullName evidence="11">Leucine zipper and EF-hand containing transmembrane protein 2</fullName>
    </submittedName>
</protein>
<dbReference type="Proteomes" id="UP000002280">
    <property type="component" value="Chromosome 1"/>
</dbReference>
<dbReference type="RefSeq" id="XP_056669511.1">
    <property type="nucleotide sequence ID" value="XM_056813533.1"/>
</dbReference>
<proteinExistence type="predicted"/>
<comment type="subcellular location">
    <subcellularLocation>
        <location evidence="1">Mitochondrion inner membrane</location>
        <topology evidence="1">Single-pass membrane protein</topology>
    </subcellularLocation>
</comment>
<dbReference type="InterPro" id="IPR045742">
    <property type="entry name" value="LETM2_N"/>
</dbReference>
<dbReference type="GO" id="GO:0022857">
    <property type="term" value="F:transmembrane transporter activity"/>
    <property type="evidence" value="ECO:0000318"/>
    <property type="project" value="GO_Central"/>
</dbReference>
<dbReference type="InParanoid" id="F7D445"/>
<reference evidence="11" key="2">
    <citation type="submission" date="2025-08" db="UniProtKB">
        <authorList>
            <consortium name="Ensembl"/>
        </authorList>
    </citation>
    <scope>IDENTIFICATION</scope>
</reference>
<name>F7D445_MONDO</name>
<dbReference type="HOGENOM" id="CLU_008958_0_0_1"/>
<reference evidence="11 12" key="1">
    <citation type="journal article" date="2007" name="Nature">
        <title>Genome of the marsupial Monodelphis domestica reveals innovation in non-coding sequences.</title>
        <authorList>
            <person name="Mikkelsen T.S."/>
            <person name="Wakefield M.J."/>
            <person name="Aken B."/>
            <person name="Amemiya C.T."/>
            <person name="Chang J.L."/>
            <person name="Duke S."/>
            <person name="Garber M."/>
            <person name="Gentles A.J."/>
            <person name="Goodstadt L."/>
            <person name="Heger A."/>
            <person name="Jurka J."/>
            <person name="Kamal M."/>
            <person name="Mauceli E."/>
            <person name="Searle S.M."/>
            <person name="Sharpe T."/>
            <person name="Baker M.L."/>
            <person name="Batzer M.A."/>
            <person name="Benos P.V."/>
            <person name="Belov K."/>
            <person name="Clamp M."/>
            <person name="Cook A."/>
            <person name="Cuff J."/>
            <person name="Das R."/>
            <person name="Davidow L."/>
            <person name="Deakin J.E."/>
            <person name="Fazzari M.J."/>
            <person name="Glass J.L."/>
            <person name="Grabherr M."/>
            <person name="Greally J.M."/>
            <person name="Gu W."/>
            <person name="Hore T.A."/>
            <person name="Huttley G.A."/>
            <person name="Kleber M."/>
            <person name="Jirtle R.L."/>
            <person name="Koina E."/>
            <person name="Lee J.T."/>
            <person name="Mahony S."/>
            <person name="Marra M.A."/>
            <person name="Miller R.D."/>
            <person name="Nicholls R.D."/>
            <person name="Oda M."/>
            <person name="Papenfuss A.T."/>
            <person name="Parra Z.E."/>
            <person name="Pollock D.D."/>
            <person name="Ray D.A."/>
            <person name="Schein J.E."/>
            <person name="Speed T.P."/>
            <person name="Thompson K."/>
            <person name="VandeBerg J.L."/>
            <person name="Wade C.M."/>
            <person name="Walker J.A."/>
            <person name="Waters P.D."/>
            <person name="Webber C."/>
            <person name="Weidman J.R."/>
            <person name="Xie X."/>
            <person name="Zody M.C."/>
            <person name="Baldwin J."/>
            <person name="Abdouelleil A."/>
            <person name="Abdulkadir J."/>
            <person name="Abebe A."/>
            <person name="Abera B."/>
            <person name="Abreu J."/>
            <person name="Acer S.C."/>
            <person name="Aftuck L."/>
            <person name="Alexander A."/>
            <person name="An P."/>
            <person name="Anderson E."/>
            <person name="Anderson S."/>
            <person name="Arachi H."/>
            <person name="Azer M."/>
            <person name="Bachantsang P."/>
            <person name="Barry A."/>
            <person name="Bayul T."/>
            <person name="Berlin A."/>
            <person name="Bessette D."/>
            <person name="Bloom T."/>
            <person name="Bloom T."/>
            <person name="Boguslavskiy L."/>
            <person name="Bonnet C."/>
            <person name="Boukhgalter B."/>
            <person name="Bourzgui I."/>
            <person name="Brown A."/>
            <person name="Cahill P."/>
            <person name="Channer S."/>
            <person name="Cheshatsang Y."/>
            <person name="Chuda L."/>
            <person name="Citroen M."/>
            <person name="Collymore A."/>
            <person name="Cooke P."/>
            <person name="Costello M."/>
            <person name="D'Aco K."/>
            <person name="Daza R."/>
            <person name="De Haan G."/>
            <person name="DeGray S."/>
            <person name="DeMaso C."/>
            <person name="Dhargay N."/>
            <person name="Dooley K."/>
            <person name="Dooley E."/>
            <person name="Doricent M."/>
            <person name="Dorje P."/>
            <person name="Dorjee K."/>
            <person name="Dupes A."/>
            <person name="Elong R."/>
            <person name="Falk J."/>
            <person name="Farina A."/>
            <person name="Faro S."/>
            <person name="Ferguson D."/>
            <person name="Fisher S."/>
            <person name="Foley C.D."/>
            <person name="Franke A."/>
            <person name="Friedrich D."/>
            <person name="Gadbois L."/>
            <person name="Gearin G."/>
            <person name="Gearin C.R."/>
            <person name="Giannoukos G."/>
            <person name="Goode T."/>
            <person name="Graham J."/>
            <person name="Grandbois E."/>
            <person name="Grewal S."/>
            <person name="Gyaltsen K."/>
            <person name="Hafez N."/>
            <person name="Hagos B."/>
            <person name="Hall J."/>
            <person name="Henson C."/>
            <person name="Hollinger A."/>
            <person name="Honan T."/>
            <person name="Huard M.D."/>
            <person name="Hughes L."/>
            <person name="Hurhula B."/>
            <person name="Husby M.E."/>
            <person name="Kamat A."/>
            <person name="Kanga B."/>
            <person name="Kashin S."/>
            <person name="Khazanovich D."/>
            <person name="Kisner P."/>
            <person name="Lance K."/>
            <person name="Lara M."/>
            <person name="Lee W."/>
            <person name="Lennon N."/>
            <person name="Letendre F."/>
            <person name="LeVine R."/>
            <person name="Lipovsky A."/>
            <person name="Liu X."/>
            <person name="Liu J."/>
            <person name="Liu S."/>
            <person name="Lokyitsang T."/>
            <person name="Lokyitsang Y."/>
            <person name="Lubonja R."/>
            <person name="Lui A."/>
            <person name="MacDonald P."/>
            <person name="Magnisalis V."/>
            <person name="Maru K."/>
            <person name="Matthews C."/>
            <person name="McCusker W."/>
            <person name="McDonough S."/>
            <person name="Mehta T."/>
            <person name="Meldrim J."/>
            <person name="Meneus L."/>
            <person name="Mihai O."/>
            <person name="Mihalev A."/>
            <person name="Mihova T."/>
            <person name="Mittelman R."/>
            <person name="Mlenga V."/>
            <person name="Montmayeur A."/>
            <person name="Mulrain L."/>
            <person name="Navidi A."/>
            <person name="Naylor J."/>
            <person name="Negash T."/>
            <person name="Nguyen T."/>
            <person name="Nguyen N."/>
            <person name="Nicol R."/>
            <person name="Norbu C."/>
            <person name="Norbu N."/>
            <person name="Novod N."/>
            <person name="O'Neill B."/>
            <person name="Osman S."/>
            <person name="Markiewicz E."/>
            <person name="Oyono O.L."/>
            <person name="Patti C."/>
            <person name="Phunkhang P."/>
            <person name="Pierre F."/>
            <person name="Priest M."/>
            <person name="Raghuraman S."/>
            <person name="Rege F."/>
            <person name="Reyes R."/>
            <person name="Rise C."/>
            <person name="Rogov P."/>
            <person name="Ross K."/>
            <person name="Ryan E."/>
            <person name="Settipalli S."/>
            <person name="Shea T."/>
            <person name="Sherpa N."/>
            <person name="Shi L."/>
            <person name="Shih D."/>
            <person name="Sparrow T."/>
            <person name="Spaulding J."/>
            <person name="Stalker J."/>
            <person name="Stange-Thomann N."/>
            <person name="Stavropoulos S."/>
            <person name="Stone C."/>
            <person name="Strader C."/>
            <person name="Tesfaye S."/>
            <person name="Thomson T."/>
            <person name="Thoulutsang Y."/>
            <person name="Thoulutsang D."/>
            <person name="Topham K."/>
            <person name="Topping I."/>
            <person name="Tsamla T."/>
            <person name="Vassiliev H."/>
            <person name="Vo A."/>
            <person name="Wangchuk T."/>
            <person name="Wangdi T."/>
            <person name="Weiand M."/>
            <person name="Wilkinson J."/>
            <person name="Wilson A."/>
            <person name="Yadav S."/>
            <person name="Young G."/>
            <person name="Yu Q."/>
            <person name="Zembek L."/>
            <person name="Zhong D."/>
            <person name="Zimmer A."/>
            <person name="Zwirko Z."/>
            <person name="Jaffe D.B."/>
            <person name="Alvarez P."/>
            <person name="Brockman W."/>
            <person name="Butler J."/>
            <person name="Chin C."/>
            <person name="Gnerre S."/>
            <person name="MacCallum I."/>
            <person name="Graves J.A."/>
            <person name="Ponting C.P."/>
            <person name="Breen M."/>
            <person name="Samollow P.B."/>
            <person name="Lander E.S."/>
            <person name="Lindblad-Toh K."/>
        </authorList>
    </citation>
    <scope>NUCLEOTIDE SEQUENCE [LARGE SCALE GENOMIC DNA]</scope>
</reference>
<dbReference type="Bgee" id="ENSMODG00000010654">
    <property type="expression patterns" value="Expressed in spermatocyte and 14 other cell types or tissues"/>
</dbReference>
<reference evidence="11" key="3">
    <citation type="submission" date="2025-09" db="UniProtKB">
        <authorList>
            <consortium name="Ensembl"/>
        </authorList>
    </citation>
    <scope>IDENTIFICATION</scope>
</reference>
<evidence type="ECO:0000259" key="10">
    <source>
        <dbReference type="PROSITE" id="PS51758"/>
    </source>
</evidence>
<dbReference type="RefSeq" id="XP_056669509.1">
    <property type="nucleotide sequence ID" value="XM_056813531.1"/>
</dbReference>
<evidence type="ECO:0000256" key="9">
    <source>
        <dbReference type="SAM" id="Phobius"/>
    </source>
</evidence>
<dbReference type="Pfam" id="PF19324">
    <property type="entry name" value="LETM2_N"/>
    <property type="match status" value="1"/>
</dbReference>
<evidence type="ECO:0000313" key="12">
    <source>
        <dbReference type="Proteomes" id="UP000002280"/>
    </source>
</evidence>
<sequence>MAFYSRNILFAIARTRGPHFFVLPSYPRYSPSVSFLQLADSHLNQNYVRNYGSKKFLYPIQSSSKVPHFRTKAMRKLHTSMCWLQDSPNKAKQTMEKSVAAPQTPKETGIKTEEVKRSLRQKIVDEFKHYYNGFYLLWIDTKVAARIIWKLLHGQVLTRRERRRLLRTCADLFRLVPFIVFIIVPFMELLLPVFLKLFPDMLPSTFESESKKEEKQRKRMAAKSELAKFLQETITEMARRNRARLGEASTQFSSYVKQVQTGHTPSTKEIVRFSKLFEDELTLEHLDRPQLVALCKLLELQALGTNNLLRFQLLMKLKSIKADDEAIAKEGVNALSVTELQSACRTRGMRSLGLSEKQLRAQLSQWHDLHLKENVPPSLLLLSRTFYLIDVKPKPIEFPPNVEVPKAEVPVETSASLPESKEVLVDTAPQLQGTKVEELKKLPPIIPPPPPPVSLPEGPISSSSKETTFQAKSQTSSQKSKASANGV</sequence>
<keyword evidence="4 9" id="KW-1133">Transmembrane helix</keyword>
<keyword evidence="12" id="KW-1185">Reference proteome</keyword>
<dbReference type="OMA" id="MAACGCN"/>
<feature type="transmembrane region" description="Helical" evidence="9">
    <location>
        <begin position="172"/>
        <end position="195"/>
    </location>
</feature>
<dbReference type="RefSeq" id="XP_056669507.1">
    <property type="nucleotide sequence ID" value="XM_056813529.1"/>
</dbReference>
<evidence type="ECO:0000256" key="1">
    <source>
        <dbReference type="ARBA" id="ARBA00004434"/>
    </source>
</evidence>
<gene>
    <name evidence="11" type="primary">LETM2</name>
</gene>
<evidence type="ECO:0000256" key="8">
    <source>
        <dbReference type="SAM" id="MobiDB-lite"/>
    </source>
</evidence>
<keyword evidence="2 9" id="KW-0812">Transmembrane</keyword>
<dbReference type="Pfam" id="PF07766">
    <property type="entry name" value="LETM1_RBD"/>
    <property type="match status" value="1"/>
</dbReference>
<dbReference type="CTD" id="137994"/>
<dbReference type="STRING" id="13616.ENSMODP00000013345"/>
<dbReference type="GO" id="GO:0043022">
    <property type="term" value="F:ribosome binding"/>
    <property type="evidence" value="ECO:0007669"/>
    <property type="project" value="InterPro"/>
</dbReference>
<feature type="region of interest" description="Disordered" evidence="8">
    <location>
        <begin position="429"/>
        <end position="487"/>
    </location>
</feature>
<evidence type="ECO:0000256" key="4">
    <source>
        <dbReference type="ARBA" id="ARBA00022989"/>
    </source>
</evidence>
<feature type="compositionally biased region" description="Low complexity" evidence="8">
    <location>
        <begin position="467"/>
        <end position="487"/>
    </location>
</feature>
<dbReference type="InterPro" id="IPR044202">
    <property type="entry name" value="LETM1/MDM38-like"/>
</dbReference>